<evidence type="ECO:0000313" key="1">
    <source>
        <dbReference type="EMBL" id="VEP17812.1"/>
    </source>
</evidence>
<reference evidence="1 2" key="1">
    <citation type="submission" date="2019-01" db="EMBL/GenBank/DDBJ databases">
        <authorList>
            <person name="Brito A."/>
        </authorList>
    </citation>
    <scope>NUCLEOTIDE SEQUENCE [LARGE SCALE GENOMIC DNA]</scope>
    <source>
        <strain evidence="1">1</strain>
    </source>
</reference>
<protein>
    <submittedName>
        <fullName evidence="1">Uncharacterized protein</fullName>
    </submittedName>
</protein>
<gene>
    <name evidence="1" type="ORF">H1P_6460008</name>
</gene>
<dbReference type="AlphaFoldDB" id="A0A563W293"/>
<organism evidence="1 2">
    <name type="scientific">Hyella patelloides LEGE 07179</name>
    <dbReference type="NCBI Taxonomy" id="945734"/>
    <lineage>
        <taxon>Bacteria</taxon>
        <taxon>Bacillati</taxon>
        <taxon>Cyanobacteriota</taxon>
        <taxon>Cyanophyceae</taxon>
        <taxon>Pleurocapsales</taxon>
        <taxon>Hyellaceae</taxon>
        <taxon>Hyella</taxon>
    </lineage>
</organism>
<keyword evidence="2" id="KW-1185">Reference proteome</keyword>
<accession>A0A563W293</accession>
<dbReference type="EMBL" id="CAACVJ010000608">
    <property type="protein sequence ID" value="VEP17812.1"/>
    <property type="molecule type" value="Genomic_DNA"/>
</dbReference>
<name>A0A563W293_9CYAN</name>
<sequence length="95" mass="11255">MRDFSSKCNPRLNNAKLTNQEKEKAKKVWGYRAKCVRLLSAVLKKPTNTVDKWGSRFEKMPKDLESTLFYVDSIRLLIKTMPQDILYLYLERNKI</sequence>
<evidence type="ECO:0000313" key="2">
    <source>
        <dbReference type="Proteomes" id="UP000320055"/>
    </source>
</evidence>
<dbReference type="Proteomes" id="UP000320055">
    <property type="component" value="Unassembled WGS sequence"/>
</dbReference>
<proteinExistence type="predicted"/>